<sequence length="183" mass="20389">MVNPNVQTQERLSRLEGLVGAVSDSDQVSLTEKCSGLGEDLTHVRGLLESHLRQTDDDYDQVVVKIDRLADEYQSYVERTESQMNKLVEDIAILRRAVEGTSLGGTDGHSKLKIPEPKPFVGSRSAKELENFMWDMEQYFKAAHIKGDEQVTITMVRAGSLRLVNALWDVGNTPSGGVVRENE</sequence>
<gene>
    <name evidence="2" type="ORF">POM88_029136</name>
</gene>
<organism evidence="2 3">
    <name type="scientific">Heracleum sosnowskyi</name>
    <dbReference type="NCBI Taxonomy" id="360622"/>
    <lineage>
        <taxon>Eukaryota</taxon>
        <taxon>Viridiplantae</taxon>
        <taxon>Streptophyta</taxon>
        <taxon>Embryophyta</taxon>
        <taxon>Tracheophyta</taxon>
        <taxon>Spermatophyta</taxon>
        <taxon>Magnoliopsida</taxon>
        <taxon>eudicotyledons</taxon>
        <taxon>Gunneridae</taxon>
        <taxon>Pentapetalae</taxon>
        <taxon>asterids</taxon>
        <taxon>campanulids</taxon>
        <taxon>Apiales</taxon>
        <taxon>Apiaceae</taxon>
        <taxon>Apioideae</taxon>
        <taxon>apioid superclade</taxon>
        <taxon>Tordylieae</taxon>
        <taxon>Tordyliinae</taxon>
        <taxon>Heracleum</taxon>
    </lineage>
</organism>
<dbReference type="EMBL" id="JAUIZM010000007">
    <property type="protein sequence ID" value="KAK1372943.1"/>
    <property type="molecule type" value="Genomic_DNA"/>
</dbReference>
<accession>A0AAD8HV71</accession>
<dbReference type="AlphaFoldDB" id="A0AAD8HV71"/>
<reference evidence="2" key="2">
    <citation type="submission" date="2023-05" db="EMBL/GenBank/DDBJ databases">
        <authorList>
            <person name="Schelkunov M.I."/>
        </authorList>
    </citation>
    <scope>NUCLEOTIDE SEQUENCE</scope>
    <source>
        <strain evidence="2">Hsosn_3</strain>
        <tissue evidence="2">Leaf</tissue>
    </source>
</reference>
<reference evidence="2" key="1">
    <citation type="submission" date="2023-02" db="EMBL/GenBank/DDBJ databases">
        <title>Genome of toxic invasive species Heracleum sosnowskyi carries increased number of genes despite the absence of recent whole-genome duplications.</title>
        <authorList>
            <person name="Schelkunov M."/>
            <person name="Shtratnikova V."/>
            <person name="Makarenko M."/>
            <person name="Klepikova A."/>
            <person name="Omelchenko D."/>
            <person name="Novikova G."/>
            <person name="Obukhova E."/>
            <person name="Bogdanov V."/>
            <person name="Penin A."/>
            <person name="Logacheva M."/>
        </authorList>
    </citation>
    <scope>NUCLEOTIDE SEQUENCE</scope>
    <source>
        <strain evidence="2">Hsosn_3</strain>
        <tissue evidence="2">Leaf</tissue>
    </source>
</reference>
<protein>
    <submittedName>
        <fullName evidence="2">Uncharacterized protein</fullName>
    </submittedName>
</protein>
<name>A0AAD8HV71_9APIA</name>
<evidence type="ECO:0000313" key="3">
    <source>
        <dbReference type="Proteomes" id="UP001237642"/>
    </source>
</evidence>
<feature type="coiled-coil region" evidence="1">
    <location>
        <begin position="70"/>
        <end position="97"/>
    </location>
</feature>
<keyword evidence="3" id="KW-1185">Reference proteome</keyword>
<evidence type="ECO:0000313" key="2">
    <source>
        <dbReference type="EMBL" id="KAK1372943.1"/>
    </source>
</evidence>
<dbReference type="Proteomes" id="UP001237642">
    <property type="component" value="Unassembled WGS sequence"/>
</dbReference>
<proteinExistence type="predicted"/>
<comment type="caution">
    <text evidence="2">The sequence shown here is derived from an EMBL/GenBank/DDBJ whole genome shotgun (WGS) entry which is preliminary data.</text>
</comment>
<evidence type="ECO:0000256" key="1">
    <source>
        <dbReference type="SAM" id="Coils"/>
    </source>
</evidence>
<keyword evidence="1" id="KW-0175">Coiled coil</keyword>